<keyword evidence="5" id="KW-0004">4Fe-4S</keyword>
<proteinExistence type="inferred from homology"/>
<keyword evidence="10" id="KW-0411">Iron-sulfur</keyword>
<dbReference type="InterPro" id="IPR007197">
    <property type="entry name" value="rSAM"/>
</dbReference>
<evidence type="ECO:0000256" key="10">
    <source>
        <dbReference type="ARBA" id="ARBA00023014"/>
    </source>
</evidence>
<keyword evidence="6" id="KW-0949">S-adenosyl-L-methionine</keyword>
<dbReference type="InterPro" id="IPR012837">
    <property type="entry name" value="NrdG"/>
</dbReference>
<sequence>MKIRLYGTVNDSIVDGPGLRYVIFTQGCLHHCPGCHNPDSHAIDGGYIEDTEQCLLEIDQNPLLDGVTLSGGEPFLQATALIHFVQKVKKRHLHVMIYSGYTFEEILELGDEEKKLLSLCDTLVDGKFILSLKSMELLYKGSSNQRIIDIQASLKTHMVIEQEINEYGEFVF</sequence>
<dbReference type="GO" id="GO:0046872">
    <property type="term" value="F:metal ion binding"/>
    <property type="evidence" value="ECO:0007669"/>
    <property type="project" value="UniProtKB-KW"/>
</dbReference>
<dbReference type="AlphaFoldDB" id="E7G813"/>
<comment type="similarity">
    <text evidence="3 12">Belongs to the organic radical-activating enzymes family.</text>
</comment>
<evidence type="ECO:0000256" key="2">
    <source>
        <dbReference type="ARBA" id="ARBA00003852"/>
    </source>
</evidence>
<gene>
    <name evidence="13" type="ORF">HMPREF9488_00901</name>
</gene>
<comment type="caution">
    <text evidence="13">The sequence shown here is derived from an EMBL/GenBank/DDBJ whole genome shotgun (WGS) entry which is preliminary data.</text>
</comment>
<evidence type="ECO:0000256" key="4">
    <source>
        <dbReference type="ARBA" id="ARBA00014281"/>
    </source>
</evidence>
<comment type="cofactor">
    <cofactor evidence="1">
        <name>[4Fe-4S] cluster</name>
        <dbReference type="ChEBI" id="CHEBI:49883"/>
    </cofactor>
</comment>
<reference evidence="13 14" key="1">
    <citation type="submission" date="2010-12" db="EMBL/GenBank/DDBJ databases">
        <title>The Genome Sequence of Coprobacillus sp. strain 29_1.</title>
        <authorList>
            <consortium name="The Broad Institute Genome Sequencing Platform"/>
            <person name="Earl A."/>
            <person name="Ward D."/>
            <person name="Feldgarden M."/>
            <person name="Gevers D."/>
            <person name="Daigneault M."/>
            <person name="Sibley C.D."/>
            <person name="White A."/>
            <person name="Strauss J."/>
            <person name="Allen-Vercoe E."/>
            <person name="Young S.K."/>
            <person name="Zeng Q."/>
            <person name="Gargeya S."/>
            <person name="Fitzgerald M."/>
            <person name="Haas B."/>
            <person name="Abouelleil A."/>
            <person name="Alvarado L."/>
            <person name="Arachchi H.M."/>
            <person name="Berlin A."/>
            <person name="Brown A."/>
            <person name="Chapman S.B."/>
            <person name="Chen Z."/>
            <person name="Dunbar C."/>
            <person name="Freedman E."/>
            <person name="Gearin G."/>
            <person name="Gellesch M."/>
            <person name="Goldberg J."/>
            <person name="Griggs A."/>
            <person name="Gujja S."/>
            <person name="Heilman E."/>
            <person name="Heiman D."/>
            <person name="Howarth C."/>
            <person name="Larson L."/>
            <person name="Lui A."/>
            <person name="MacDonald P.J.P."/>
            <person name="Mehta T."/>
            <person name="Montmayeur A."/>
            <person name="Murphy C."/>
            <person name="Neiman D."/>
            <person name="Pearson M."/>
            <person name="Priest M."/>
            <person name="Roberts A."/>
            <person name="Saif S."/>
            <person name="Shea T."/>
            <person name="Shenoy N."/>
            <person name="Sisk P."/>
            <person name="Stolte C."/>
            <person name="Sykes S."/>
            <person name="White J."/>
            <person name="Yandava C."/>
            <person name="Nusbaum C."/>
            <person name="Birren B."/>
        </authorList>
    </citation>
    <scope>NUCLEOTIDE SEQUENCE [LARGE SCALE GENOMIC DNA]</scope>
    <source>
        <strain evidence="13 14">29_1</strain>
    </source>
</reference>
<dbReference type="SUPFAM" id="SSF102114">
    <property type="entry name" value="Radical SAM enzymes"/>
    <property type="match status" value="1"/>
</dbReference>
<dbReference type="CDD" id="cd01335">
    <property type="entry name" value="Radical_SAM"/>
    <property type="match status" value="1"/>
</dbReference>
<dbReference type="GO" id="GO:0051539">
    <property type="term" value="F:4 iron, 4 sulfur cluster binding"/>
    <property type="evidence" value="ECO:0007669"/>
    <property type="project" value="UniProtKB-KW"/>
</dbReference>
<dbReference type="InterPro" id="IPR013785">
    <property type="entry name" value="Aldolase_TIM"/>
</dbReference>
<dbReference type="Pfam" id="PF13353">
    <property type="entry name" value="Fer4_12"/>
    <property type="match status" value="1"/>
</dbReference>
<evidence type="ECO:0000256" key="11">
    <source>
        <dbReference type="ARBA" id="ARBA00047365"/>
    </source>
</evidence>
<dbReference type="Gene3D" id="3.20.20.70">
    <property type="entry name" value="Aldolase class I"/>
    <property type="match status" value="1"/>
</dbReference>
<dbReference type="EC" id="1.97.1.-" evidence="12"/>
<dbReference type="InterPro" id="IPR058240">
    <property type="entry name" value="rSAM_sf"/>
</dbReference>
<evidence type="ECO:0000256" key="1">
    <source>
        <dbReference type="ARBA" id="ARBA00001966"/>
    </source>
</evidence>
<evidence type="ECO:0000256" key="7">
    <source>
        <dbReference type="ARBA" id="ARBA00022723"/>
    </source>
</evidence>
<dbReference type="GO" id="GO:0043365">
    <property type="term" value="F:[formate-C-acetyltransferase]-activating enzyme activity"/>
    <property type="evidence" value="ECO:0007669"/>
    <property type="project" value="InterPro"/>
</dbReference>
<evidence type="ECO:0000256" key="9">
    <source>
        <dbReference type="ARBA" id="ARBA00023004"/>
    </source>
</evidence>
<accession>E7G813</accession>
<dbReference type="PANTHER" id="PTHR30352:SF2">
    <property type="entry name" value="ANAEROBIC RIBONUCLEOSIDE-TRIPHOSPHATE REDUCTASE-ACTIVATING PROTEIN"/>
    <property type="match status" value="1"/>
</dbReference>
<dbReference type="GeneID" id="78228693"/>
<dbReference type="SFLD" id="SFLDF00299">
    <property type="entry name" value="anaerobic_ribonucleoside-triph"/>
    <property type="match status" value="1"/>
</dbReference>
<organism evidence="13 14">
    <name type="scientific">Coprobacillus cateniformis</name>
    <dbReference type="NCBI Taxonomy" id="100884"/>
    <lineage>
        <taxon>Bacteria</taxon>
        <taxon>Bacillati</taxon>
        <taxon>Bacillota</taxon>
        <taxon>Erysipelotrichia</taxon>
        <taxon>Erysipelotrichales</taxon>
        <taxon>Coprobacillaceae</taxon>
        <taxon>Coprobacillus</taxon>
    </lineage>
</organism>
<keyword evidence="7" id="KW-0479">Metal-binding</keyword>
<name>E7G813_9FIRM</name>
<dbReference type="eggNOG" id="COG0602">
    <property type="taxonomic scope" value="Bacteria"/>
</dbReference>
<dbReference type="InterPro" id="IPR034457">
    <property type="entry name" value="Organic_radical-activating"/>
</dbReference>
<protein>
    <recommendedName>
        <fullName evidence="4 12">Anaerobic ribonucleoside-triphosphate reductase-activating protein</fullName>
        <ecNumber evidence="12">1.97.1.-</ecNumber>
    </recommendedName>
</protein>
<dbReference type="SFLD" id="SFLDS00029">
    <property type="entry name" value="Radical_SAM"/>
    <property type="match status" value="1"/>
</dbReference>
<dbReference type="GO" id="GO:0004748">
    <property type="term" value="F:ribonucleoside-diphosphate reductase activity, thioredoxin disulfide as acceptor"/>
    <property type="evidence" value="ECO:0007669"/>
    <property type="project" value="TreeGrafter"/>
</dbReference>
<keyword evidence="9" id="KW-0408">Iron</keyword>
<dbReference type="Proteomes" id="UP000003157">
    <property type="component" value="Unassembled WGS sequence"/>
</dbReference>
<keyword evidence="8 12" id="KW-0560">Oxidoreductase</keyword>
<dbReference type="EMBL" id="ADKX01000012">
    <property type="protein sequence ID" value="EFW05934.1"/>
    <property type="molecule type" value="Genomic_DNA"/>
</dbReference>
<evidence type="ECO:0000256" key="8">
    <source>
        <dbReference type="ARBA" id="ARBA00023002"/>
    </source>
</evidence>
<dbReference type="PROSITE" id="PS01087">
    <property type="entry name" value="RADICAL_ACTIVATING"/>
    <property type="match status" value="1"/>
</dbReference>
<dbReference type="PANTHER" id="PTHR30352">
    <property type="entry name" value="PYRUVATE FORMATE-LYASE-ACTIVATING ENZYME"/>
    <property type="match status" value="1"/>
</dbReference>
<dbReference type="STRING" id="100884.GCA_000269565_00800"/>
<dbReference type="OrthoDB" id="9782387at2"/>
<dbReference type="RefSeq" id="WP_008788017.1">
    <property type="nucleotide sequence ID" value="NZ_AKCB01000001.1"/>
</dbReference>
<dbReference type="PIRSF" id="PIRSF000368">
    <property type="entry name" value="NrdG"/>
    <property type="match status" value="1"/>
</dbReference>
<evidence type="ECO:0000313" key="14">
    <source>
        <dbReference type="Proteomes" id="UP000003157"/>
    </source>
</evidence>
<evidence type="ECO:0000313" key="13">
    <source>
        <dbReference type="EMBL" id="EFW05934.1"/>
    </source>
</evidence>
<keyword evidence="14" id="KW-1185">Reference proteome</keyword>
<evidence type="ECO:0000256" key="12">
    <source>
        <dbReference type="PIRNR" id="PIRNR000368"/>
    </source>
</evidence>
<dbReference type="HOGENOM" id="CLU_089926_0_0_9"/>
<comment type="function">
    <text evidence="2 12">Activation of anaerobic ribonucleoside-triphosphate reductase under anaerobic conditions by generation of an organic free radical, using S-adenosylmethionine and reduced flavodoxin as cosubstrates to produce 5'-deoxy-adenosine.</text>
</comment>
<comment type="catalytic activity">
    <reaction evidence="11">
        <text>glycyl-[protein] + reduced [flavodoxin] + S-adenosyl-L-methionine = glycin-2-yl radical-[protein] + semiquinone [flavodoxin] + 5'-deoxyadenosine + L-methionine + H(+)</text>
        <dbReference type="Rhea" id="RHEA:61976"/>
        <dbReference type="Rhea" id="RHEA-COMP:10622"/>
        <dbReference type="Rhea" id="RHEA-COMP:14480"/>
        <dbReference type="Rhea" id="RHEA-COMP:15993"/>
        <dbReference type="Rhea" id="RHEA-COMP:15994"/>
        <dbReference type="ChEBI" id="CHEBI:15378"/>
        <dbReference type="ChEBI" id="CHEBI:17319"/>
        <dbReference type="ChEBI" id="CHEBI:29947"/>
        <dbReference type="ChEBI" id="CHEBI:32722"/>
        <dbReference type="ChEBI" id="CHEBI:57618"/>
        <dbReference type="ChEBI" id="CHEBI:57844"/>
        <dbReference type="ChEBI" id="CHEBI:59789"/>
        <dbReference type="ChEBI" id="CHEBI:140311"/>
    </reaction>
</comment>
<dbReference type="SFLD" id="SFLDG01063">
    <property type="entry name" value="activating_enzymes__group_1"/>
    <property type="match status" value="1"/>
</dbReference>
<dbReference type="SFLD" id="SFLDG01066">
    <property type="entry name" value="organic_radical-activating_enz"/>
    <property type="match status" value="1"/>
</dbReference>
<evidence type="ECO:0000256" key="3">
    <source>
        <dbReference type="ARBA" id="ARBA00009777"/>
    </source>
</evidence>
<dbReference type="InterPro" id="IPR001989">
    <property type="entry name" value="Radical_activat_CS"/>
</dbReference>
<evidence type="ECO:0000256" key="5">
    <source>
        <dbReference type="ARBA" id="ARBA00022485"/>
    </source>
</evidence>
<dbReference type="NCBIfam" id="TIGR02491">
    <property type="entry name" value="NrdG"/>
    <property type="match status" value="1"/>
</dbReference>
<evidence type="ECO:0000256" key="6">
    <source>
        <dbReference type="ARBA" id="ARBA00022691"/>
    </source>
</evidence>